<name>A0A161YWM0_9GAMM</name>
<dbReference type="RefSeq" id="WP_063366419.1">
    <property type="nucleotide sequence ID" value="NZ_AUYC01000011.1"/>
</dbReference>
<dbReference type="EC" id="3.2.1.14" evidence="1"/>
<dbReference type="PANTHER" id="PTHR45708:SF49">
    <property type="entry name" value="ENDOCHITINASE"/>
    <property type="match status" value="1"/>
</dbReference>
<evidence type="ECO:0000256" key="4">
    <source>
        <dbReference type="RuleBase" id="RU000489"/>
    </source>
</evidence>
<dbReference type="InterPro" id="IPR001579">
    <property type="entry name" value="Glyco_hydro_18_chit_AS"/>
</dbReference>
<dbReference type="GO" id="GO:0008843">
    <property type="term" value="F:endochitinase activity"/>
    <property type="evidence" value="ECO:0007669"/>
    <property type="project" value="UniProtKB-EC"/>
</dbReference>
<keyword evidence="3 4" id="KW-0326">Glycosidase</keyword>
<comment type="caution">
    <text evidence="7">The sequence shown here is derived from an EMBL/GenBank/DDBJ whole genome shotgun (WGS) entry which is preliminary data.</text>
</comment>
<evidence type="ECO:0000313" key="7">
    <source>
        <dbReference type="EMBL" id="KZN67192.1"/>
    </source>
</evidence>
<dbReference type="InterPro" id="IPR011583">
    <property type="entry name" value="Chitinase_II/V-like_cat"/>
</dbReference>
<evidence type="ECO:0000256" key="2">
    <source>
        <dbReference type="ARBA" id="ARBA00022801"/>
    </source>
</evidence>
<dbReference type="InterPro" id="IPR050542">
    <property type="entry name" value="Glycosyl_Hydrlase18_Chitinase"/>
</dbReference>
<evidence type="ECO:0000256" key="1">
    <source>
        <dbReference type="ARBA" id="ARBA00012729"/>
    </source>
</evidence>
<dbReference type="SUPFAM" id="SSF51445">
    <property type="entry name" value="(Trans)glycosidases"/>
    <property type="match status" value="1"/>
</dbReference>
<dbReference type="InterPro" id="IPR001223">
    <property type="entry name" value="Glyco_hydro18_cat"/>
</dbReference>
<comment type="similarity">
    <text evidence="5">Belongs to the glycosyl hydrolase 18 family.</text>
</comment>
<gene>
    <name evidence="7" type="ORF">N473_08195</name>
</gene>
<organism evidence="7 8">
    <name type="scientific">Pseudoalteromonas luteoviolacea CPMOR-1</name>
    <dbReference type="NCBI Taxonomy" id="1365248"/>
    <lineage>
        <taxon>Bacteria</taxon>
        <taxon>Pseudomonadati</taxon>
        <taxon>Pseudomonadota</taxon>
        <taxon>Gammaproteobacteria</taxon>
        <taxon>Alteromonadales</taxon>
        <taxon>Pseudoalteromonadaceae</taxon>
        <taxon>Pseudoalteromonas</taxon>
    </lineage>
</organism>
<feature type="domain" description="GH18" evidence="6">
    <location>
        <begin position="2"/>
        <end position="280"/>
    </location>
</feature>
<dbReference type="EMBL" id="AUYC01000011">
    <property type="protein sequence ID" value="KZN67192.1"/>
    <property type="molecule type" value="Genomic_DNA"/>
</dbReference>
<keyword evidence="2 4" id="KW-0378">Hydrolase</keyword>
<dbReference type="InterPro" id="IPR017853">
    <property type="entry name" value="GH"/>
</dbReference>
<evidence type="ECO:0000259" key="6">
    <source>
        <dbReference type="PROSITE" id="PS51910"/>
    </source>
</evidence>
<dbReference type="Pfam" id="PF00704">
    <property type="entry name" value="Glyco_hydro_18"/>
    <property type="match status" value="1"/>
</dbReference>
<dbReference type="PROSITE" id="PS51910">
    <property type="entry name" value="GH18_2"/>
    <property type="match status" value="1"/>
</dbReference>
<dbReference type="GO" id="GO:0008061">
    <property type="term" value="F:chitin binding"/>
    <property type="evidence" value="ECO:0007669"/>
    <property type="project" value="InterPro"/>
</dbReference>
<dbReference type="PANTHER" id="PTHR45708">
    <property type="entry name" value="ENDOCHITINASE"/>
    <property type="match status" value="1"/>
</dbReference>
<proteinExistence type="inferred from homology"/>
<sequence length="280" mass="30124">MSKTITYYNSGAIPLINASELPYDVVNLAFLTSSSDSPFNLVLSGGIAATTSSFTSRTIEAIKAMQQKGQKVLISFGGGTMTSDAYRALSADTAKLADSLASFVKNNHLDGVDIDYEDTAAFVGQAGYNGAQFLVSLTQELRKRLPSPDYVISHAPQPPYLEQGGYMAGYVEVVEQAGQDIDWLNVQFYNNPPWSANPDQIVSSYLNYTKLPNLSPEKVIAGFPVTQSDAGSGYMPVQTIINEVIKPIQAHSGLGGIMNWQFSSDPGGVWITEIAQALDS</sequence>
<dbReference type="SMART" id="SM00636">
    <property type="entry name" value="Glyco_18"/>
    <property type="match status" value="1"/>
</dbReference>
<dbReference type="Gene3D" id="3.20.20.80">
    <property type="entry name" value="Glycosidases"/>
    <property type="match status" value="1"/>
</dbReference>
<dbReference type="AlphaFoldDB" id="A0A161YWM0"/>
<evidence type="ECO:0000256" key="5">
    <source>
        <dbReference type="RuleBase" id="RU004453"/>
    </source>
</evidence>
<evidence type="ECO:0000256" key="3">
    <source>
        <dbReference type="ARBA" id="ARBA00023295"/>
    </source>
</evidence>
<evidence type="ECO:0000313" key="8">
    <source>
        <dbReference type="Proteomes" id="UP000076486"/>
    </source>
</evidence>
<accession>A0A161YWM0</accession>
<dbReference type="GO" id="GO:0005975">
    <property type="term" value="P:carbohydrate metabolic process"/>
    <property type="evidence" value="ECO:0007669"/>
    <property type="project" value="InterPro"/>
</dbReference>
<dbReference type="PATRIC" id="fig|1365248.3.peg.315"/>
<dbReference type="PROSITE" id="PS01095">
    <property type="entry name" value="GH18_1"/>
    <property type="match status" value="1"/>
</dbReference>
<reference evidence="7 8" key="1">
    <citation type="submission" date="2013-07" db="EMBL/GenBank/DDBJ databases">
        <title>Comparative Genomic and Metabolomic Analysis of Twelve Strains of Pseudoalteromonas luteoviolacea.</title>
        <authorList>
            <person name="Vynne N.G."/>
            <person name="Mansson M."/>
            <person name="Gram L."/>
        </authorList>
    </citation>
    <scope>NUCLEOTIDE SEQUENCE [LARGE SCALE GENOMIC DNA]</scope>
    <source>
        <strain evidence="7 8">CPMOR-1</strain>
    </source>
</reference>
<dbReference type="Proteomes" id="UP000076486">
    <property type="component" value="Unassembled WGS sequence"/>
</dbReference>
<protein>
    <recommendedName>
        <fullName evidence="1">chitinase</fullName>
        <ecNumber evidence="1">3.2.1.14</ecNumber>
    </recommendedName>
</protein>